<comment type="catalytic activity">
    <reaction evidence="1 10">
        <text>Endonucleolytic cleavage of DNA to give random double-stranded fragments with terminal 5'-phosphates, ATP is simultaneously hydrolyzed.</text>
        <dbReference type="EC" id="3.1.21.3"/>
    </reaction>
</comment>
<keyword evidence="13" id="KW-1185">Reference proteome</keyword>
<name>A0A6C2U088_PONDE</name>
<dbReference type="CDD" id="cd18030">
    <property type="entry name" value="DEXHc_RE_I_HsdR"/>
    <property type="match status" value="1"/>
</dbReference>
<dbReference type="PANTHER" id="PTHR30195:SF15">
    <property type="entry name" value="TYPE I RESTRICTION ENZYME HINDI ENDONUCLEASE SUBUNIT"/>
    <property type="match status" value="1"/>
</dbReference>
<dbReference type="SUPFAM" id="SSF52540">
    <property type="entry name" value="P-loop containing nucleoside triphosphate hydrolases"/>
    <property type="match status" value="1"/>
</dbReference>
<protein>
    <recommendedName>
        <fullName evidence="10">Type I restriction enzyme endonuclease subunit</fullName>
        <shortName evidence="10">R protein</shortName>
        <ecNumber evidence="10">3.1.21.3</ecNumber>
    </recommendedName>
</protein>
<dbReference type="InterPro" id="IPR055180">
    <property type="entry name" value="HsdR_RecA-like_helicase_dom_2"/>
</dbReference>
<dbReference type="CDD" id="cd22332">
    <property type="entry name" value="HsdR_N"/>
    <property type="match status" value="1"/>
</dbReference>
<accession>A0A6C2U088</accession>
<evidence type="ECO:0000256" key="2">
    <source>
        <dbReference type="ARBA" id="ARBA00008598"/>
    </source>
</evidence>
<evidence type="ECO:0000256" key="10">
    <source>
        <dbReference type="RuleBase" id="RU364115"/>
    </source>
</evidence>
<feature type="domain" description="Helicase ATP-binding" evidence="11">
    <location>
        <begin position="319"/>
        <end position="471"/>
    </location>
</feature>
<evidence type="ECO:0000256" key="3">
    <source>
        <dbReference type="ARBA" id="ARBA00022722"/>
    </source>
</evidence>
<gene>
    <name evidence="12" type="primary">hsdR_2</name>
    <name evidence="12" type="ORF">PDESU_01935</name>
</gene>
<dbReference type="InterPro" id="IPR051268">
    <property type="entry name" value="Type-I_R_enzyme_R_subunit"/>
</dbReference>
<dbReference type="PROSITE" id="PS51192">
    <property type="entry name" value="HELICASE_ATP_BIND_1"/>
    <property type="match status" value="1"/>
</dbReference>
<dbReference type="AlphaFoldDB" id="A0A6C2U088"/>
<dbReference type="GO" id="GO:0005524">
    <property type="term" value="F:ATP binding"/>
    <property type="evidence" value="ECO:0007669"/>
    <property type="project" value="UniProtKB-KW"/>
</dbReference>
<dbReference type="Proteomes" id="UP000366872">
    <property type="component" value="Unassembled WGS sequence"/>
</dbReference>
<dbReference type="GO" id="GO:0003677">
    <property type="term" value="F:DNA binding"/>
    <property type="evidence" value="ECO:0007669"/>
    <property type="project" value="UniProtKB-KW"/>
</dbReference>
<dbReference type="InterPro" id="IPR014001">
    <property type="entry name" value="Helicase_ATP-bd"/>
</dbReference>
<dbReference type="InterPro" id="IPR007409">
    <property type="entry name" value="Restrct_endonuc_type1_HsdR_N"/>
</dbReference>
<evidence type="ECO:0000259" key="11">
    <source>
        <dbReference type="PROSITE" id="PS51192"/>
    </source>
</evidence>
<evidence type="ECO:0000256" key="8">
    <source>
        <dbReference type="ARBA" id="ARBA00022840"/>
    </source>
</evidence>
<dbReference type="GO" id="GO:0009035">
    <property type="term" value="F:type I site-specific deoxyribonuclease activity"/>
    <property type="evidence" value="ECO:0007669"/>
    <property type="project" value="UniProtKB-EC"/>
</dbReference>
<evidence type="ECO:0000256" key="4">
    <source>
        <dbReference type="ARBA" id="ARBA00022741"/>
    </source>
</evidence>
<organism evidence="12 13">
    <name type="scientific">Pontiella desulfatans</name>
    <dbReference type="NCBI Taxonomy" id="2750659"/>
    <lineage>
        <taxon>Bacteria</taxon>
        <taxon>Pseudomonadati</taxon>
        <taxon>Kiritimatiellota</taxon>
        <taxon>Kiritimatiellia</taxon>
        <taxon>Kiritimatiellales</taxon>
        <taxon>Pontiellaceae</taxon>
        <taxon>Pontiella</taxon>
    </lineage>
</organism>
<dbReference type="CDD" id="cd18800">
    <property type="entry name" value="SF2_C_EcoR124I-like"/>
    <property type="match status" value="1"/>
</dbReference>
<dbReference type="InterPro" id="IPR004473">
    <property type="entry name" value="Restrct_endonuc_typeI_HsdR"/>
</dbReference>
<evidence type="ECO:0000313" key="12">
    <source>
        <dbReference type="EMBL" id="VGO13378.1"/>
    </source>
</evidence>
<evidence type="ECO:0000256" key="7">
    <source>
        <dbReference type="ARBA" id="ARBA00022801"/>
    </source>
</evidence>
<evidence type="ECO:0000256" key="6">
    <source>
        <dbReference type="ARBA" id="ARBA00022759"/>
    </source>
</evidence>
<comment type="similarity">
    <text evidence="2 10">Belongs to the HsdR family.</text>
</comment>
<comment type="subunit">
    <text evidence="10">The type I restriction/modification system is composed of three polypeptides R, M and S.</text>
</comment>
<keyword evidence="8 10" id="KW-0067">ATP-binding</keyword>
<keyword evidence="6" id="KW-0255">Endonuclease</keyword>
<reference evidence="12 13" key="1">
    <citation type="submission" date="2019-04" db="EMBL/GenBank/DDBJ databases">
        <authorList>
            <person name="Van Vliet M D."/>
        </authorList>
    </citation>
    <scope>NUCLEOTIDE SEQUENCE [LARGE SCALE GENOMIC DNA]</scope>
    <source>
        <strain evidence="12 13">F1</strain>
    </source>
</reference>
<dbReference type="Pfam" id="PF18766">
    <property type="entry name" value="SWI2_SNF2"/>
    <property type="match status" value="1"/>
</dbReference>
<dbReference type="InterPro" id="IPR040980">
    <property type="entry name" value="SWI2_SNF2"/>
</dbReference>
<dbReference type="RefSeq" id="WP_136078953.1">
    <property type="nucleotide sequence ID" value="NZ_CAAHFG010000001.1"/>
</dbReference>
<keyword evidence="3" id="KW-0540">Nuclease</keyword>
<dbReference type="Gene3D" id="3.90.1570.50">
    <property type="match status" value="1"/>
</dbReference>
<comment type="function">
    <text evidence="10">Subunit R is required for both nuclease and ATPase activities, but not for modification.</text>
</comment>
<dbReference type="Gene3D" id="3.40.50.300">
    <property type="entry name" value="P-loop containing nucleotide triphosphate hydrolases"/>
    <property type="match status" value="2"/>
</dbReference>
<dbReference type="EMBL" id="CAAHFG010000001">
    <property type="protein sequence ID" value="VGO13378.1"/>
    <property type="molecule type" value="Genomic_DNA"/>
</dbReference>
<evidence type="ECO:0000256" key="5">
    <source>
        <dbReference type="ARBA" id="ARBA00022747"/>
    </source>
</evidence>
<keyword evidence="5 10" id="KW-0680">Restriction system</keyword>
<keyword evidence="4 10" id="KW-0547">Nucleotide-binding</keyword>
<dbReference type="Pfam" id="PF04313">
    <property type="entry name" value="HSDR_N"/>
    <property type="match status" value="1"/>
</dbReference>
<evidence type="ECO:0000313" key="13">
    <source>
        <dbReference type="Proteomes" id="UP000366872"/>
    </source>
</evidence>
<keyword evidence="7 10" id="KW-0378">Hydrolase</keyword>
<dbReference type="Pfam" id="PF22679">
    <property type="entry name" value="T1R_D3-like"/>
    <property type="match status" value="1"/>
</dbReference>
<dbReference type="EC" id="3.1.21.3" evidence="10"/>
<keyword evidence="9 10" id="KW-0238">DNA-binding</keyword>
<dbReference type="NCBIfam" id="TIGR00348">
    <property type="entry name" value="hsdR"/>
    <property type="match status" value="1"/>
</dbReference>
<evidence type="ECO:0000256" key="9">
    <source>
        <dbReference type="ARBA" id="ARBA00023125"/>
    </source>
</evidence>
<dbReference type="InterPro" id="IPR027417">
    <property type="entry name" value="P-loop_NTPase"/>
</dbReference>
<dbReference type="PANTHER" id="PTHR30195">
    <property type="entry name" value="TYPE I SITE-SPECIFIC DEOXYRIBONUCLEASE PROTEIN SUBUNIT M AND R"/>
    <property type="match status" value="1"/>
</dbReference>
<dbReference type="GO" id="GO:0009307">
    <property type="term" value="P:DNA restriction-modification system"/>
    <property type="evidence" value="ECO:0007669"/>
    <property type="project" value="UniProtKB-KW"/>
</dbReference>
<dbReference type="SMART" id="SM00487">
    <property type="entry name" value="DEXDc"/>
    <property type="match status" value="1"/>
</dbReference>
<proteinExistence type="inferred from homology"/>
<evidence type="ECO:0000256" key="1">
    <source>
        <dbReference type="ARBA" id="ARBA00000851"/>
    </source>
</evidence>
<sequence length="1064" mass="121434">MSDLFDMPDFDEASVSQIPALLQLVNMGYTYLSREKVRQLRESQGQYILRDVAFDALRAINSPKISGKSIRDAVFDLEQAVDMGMGVFRASEEIYALLLAGRAVSELIDGRRVSPQMKFIDWKVPANNTFHVCAEFELSENHERRPDIVLFVNGIPFAVIECKRESVQVAEAVTQMIRNQGRNETPRFFLFPQLLIASNVRKLKYGTMLTPAKFYTHWKEKDADPAVFEAEVSAVINKSVDPSIVSQITADLCRGDIDVARTSPRAATEQDKGLYSLLMPGRMLDLVRNFVLYDGGIKKVARYQQYFAIRKTIDRLKTFDEHGRRRGGLIWHTQGSGKSLTMVMLVKCLIDDPDIVLPRVLVVTDRKDLDKQIADTFAACSIKKDVKKTTSSRELMQLLREKDQRVITALIHKFEAAKTARDFVDDDPNVFVLIDEAHRSQAGKANTELNLVLPRACQIAFTGTPLMKKEKSSAVKYGGVIDAYTISEAEADGVVLPLIYQPRFAELEVKRGLLDKFYDQLTQGLSEGQKKDFQQKFNSPQLLEETSQRIETIALDIMEHYQSFIDTGLKAQVVAPSKYAAVLFQKAFELCAGETGVARSEVIVSDTNDSEADDQLPEHKKVVAEFLADEKHRHGTSLDTREKRLVADFKDNPEGVRILIVVDKLLTGFDAPRNTFLYLAKQLKDHNLLQAIARVNRLFDGDEGREAKVNGFVIDYSRNGKNLRDAMQLFTHYDPDDVDRALLNTDEKIQELEKVYQELRGIFNGVRNPKDTEEYLRVLEGDLVTRERFYELVNEFIKQFAACCMLYDFTKKFDPEKLRRYQTDLKKFLELKKTAKAVNAESVDFSKYIDQIRRILDKYVSADYVQALAEPICLSESLEFNAYIENTDRGLSDKSKAEAIAAHTERTIKENYHKDPEFYRRFSDKIARLIEELRTAKAEDARALLEDAREIQGHVVDYEDNDIPAPLKKRKPLHTYYRNLRAALGDAGISEQQLATATEAMVGIVESHKIIDWHKNVEVERRVRVELEDYLFDVVQEQFGAAMAIEEIDRIISMVWELAVENRE</sequence>